<evidence type="ECO:0000313" key="1">
    <source>
        <dbReference type="EMBL" id="REF25834.1"/>
    </source>
</evidence>
<accession>A0A3D9UIK6</accession>
<dbReference type="AlphaFoldDB" id="A0A3D9UIK6"/>
<protein>
    <recommendedName>
        <fullName evidence="3">Transcriptional regulator with AbiEi antitoxin domain of type IV toxin-antitoxin system</fullName>
    </recommendedName>
</protein>
<sequence>MPEEKFLSEITANLPAGFQLQYELEPQYNIGSWQPDGYAKLLSPDGNTFSFVLAVKKIHRKETLITANEQATRYFSDTPSLLLCNYLTPALTKYCASHNLNFIDTAGNARISVPGLYLSIEGKKSKNNIQIKSKVSIGTLKLLFILLSAPETLNETYRSLSELAGISLGMVSKSFEFLENRRYYRRTKNGRRLMRIEELQMLWLREYATILRPKLSYIPLKSIHSWEDISLKSMEYWGGEVAAAILSNGYFIPENWQLFTPYPLQQRRMELNLHPNRDGKLRLTSAFWGNAFQLNHTAQTMLCVAELLASLDERNLEMARFINGKYLHLNESTLFSY</sequence>
<name>A0A3D9UIK6_9GAMM</name>
<dbReference type="Pfam" id="PF09952">
    <property type="entry name" value="AbiEi_2"/>
    <property type="match status" value="1"/>
</dbReference>
<organism evidence="1 2">
    <name type="scientific">Xenorhabdus cabanillasii</name>
    <dbReference type="NCBI Taxonomy" id="351673"/>
    <lineage>
        <taxon>Bacteria</taxon>
        <taxon>Pseudomonadati</taxon>
        <taxon>Pseudomonadota</taxon>
        <taxon>Gammaproteobacteria</taxon>
        <taxon>Enterobacterales</taxon>
        <taxon>Morganellaceae</taxon>
        <taxon>Xenorhabdus</taxon>
    </lineage>
</organism>
<comment type="caution">
    <text evidence="1">The sequence shown here is derived from an EMBL/GenBank/DDBJ whole genome shotgun (WGS) entry which is preliminary data.</text>
</comment>
<keyword evidence="2" id="KW-1185">Reference proteome</keyword>
<reference evidence="1 2" key="1">
    <citation type="submission" date="2018-08" db="EMBL/GenBank/DDBJ databases">
        <title>Genomic Encyclopedia of Archaeal and Bacterial Type Strains, Phase II (KMG-II): from individual species to whole genera.</title>
        <authorList>
            <person name="Goeker M."/>
        </authorList>
    </citation>
    <scope>NUCLEOTIDE SEQUENCE [LARGE SCALE GENOMIC DNA]</scope>
    <source>
        <strain evidence="1 2">DSM 17905</strain>
    </source>
</reference>
<gene>
    <name evidence="1" type="ORF">BDD26_0372</name>
</gene>
<dbReference type="Proteomes" id="UP000256294">
    <property type="component" value="Unassembled WGS sequence"/>
</dbReference>
<evidence type="ECO:0008006" key="3">
    <source>
        <dbReference type="Google" id="ProtNLM"/>
    </source>
</evidence>
<evidence type="ECO:0000313" key="2">
    <source>
        <dbReference type="Proteomes" id="UP000256294"/>
    </source>
</evidence>
<dbReference type="InterPro" id="IPR019238">
    <property type="entry name" value="AbiEi_2"/>
</dbReference>
<proteinExistence type="predicted"/>
<dbReference type="RefSeq" id="WP_115825391.1">
    <property type="nucleotide sequence ID" value="NZ_QTUB01000001.1"/>
</dbReference>
<dbReference type="EMBL" id="QTUB01000001">
    <property type="protein sequence ID" value="REF25834.1"/>
    <property type="molecule type" value="Genomic_DNA"/>
</dbReference>